<dbReference type="SUPFAM" id="SSF52151">
    <property type="entry name" value="FabD/lysophospholipase-like"/>
    <property type="match status" value="1"/>
</dbReference>
<dbReference type="Gene3D" id="3.40.50.1820">
    <property type="entry name" value="alpha/beta hydrolase"/>
    <property type="match status" value="1"/>
</dbReference>
<feature type="region of interest" description="C-terminal hotdog fold" evidence="5">
    <location>
        <begin position="1484"/>
        <end position="1638"/>
    </location>
</feature>
<dbReference type="InterPro" id="IPR049552">
    <property type="entry name" value="PKS_DH_N"/>
</dbReference>
<dbReference type="SMART" id="SM00827">
    <property type="entry name" value="PKS_AT"/>
    <property type="match status" value="1"/>
</dbReference>
<dbReference type="Gene3D" id="3.10.129.110">
    <property type="entry name" value="Polyketide synthase dehydratase"/>
    <property type="match status" value="1"/>
</dbReference>
<dbReference type="InterPro" id="IPR032088">
    <property type="entry name" value="SAT"/>
</dbReference>
<keyword evidence="4" id="KW-0511">Multifunctional enzyme</keyword>
<dbReference type="SMART" id="SM00826">
    <property type="entry name" value="PKS_DH"/>
    <property type="match status" value="1"/>
</dbReference>
<dbReference type="PROSITE" id="PS00606">
    <property type="entry name" value="KS3_1"/>
    <property type="match status" value="1"/>
</dbReference>
<evidence type="ECO:0000259" key="9">
    <source>
        <dbReference type="PROSITE" id="PS52019"/>
    </source>
</evidence>
<keyword evidence="1" id="KW-0596">Phosphopantetheine</keyword>
<dbReference type="PROSITE" id="PS50075">
    <property type="entry name" value="CARRIER"/>
    <property type="match status" value="1"/>
</dbReference>
<protein>
    <submittedName>
        <fullName evidence="10">Type I iterative polyketide synthase</fullName>
    </submittedName>
</protein>
<dbReference type="SUPFAM" id="SSF47336">
    <property type="entry name" value="ACP-like"/>
    <property type="match status" value="1"/>
</dbReference>
<dbReference type="Pfam" id="PF02801">
    <property type="entry name" value="Ketoacyl-synt_C"/>
    <property type="match status" value="1"/>
</dbReference>
<dbReference type="InterPro" id="IPR020807">
    <property type="entry name" value="PKS_DH"/>
</dbReference>
<dbReference type="PROSITE" id="PS52004">
    <property type="entry name" value="KS3_2"/>
    <property type="match status" value="1"/>
</dbReference>
<gene>
    <name evidence="10" type="ORF">PG996_004208</name>
</gene>
<organism evidence="10 11">
    <name type="scientific">Apiospora saccharicola</name>
    <dbReference type="NCBI Taxonomy" id="335842"/>
    <lineage>
        <taxon>Eukaryota</taxon>
        <taxon>Fungi</taxon>
        <taxon>Dikarya</taxon>
        <taxon>Ascomycota</taxon>
        <taxon>Pezizomycotina</taxon>
        <taxon>Sordariomycetes</taxon>
        <taxon>Xylariomycetidae</taxon>
        <taxon>Amphisphaeriales</taxon>
        <taxon>Apiosporaceae</taxon>
        <taxon>Apiospora</taxon>
    </lineage>
</organism>
<dbReference type="InterPro" id="IPR001031">
    <property type="entry name" value="Thioesterase"/>
</dbReference>
<dbReference type="InterPro" id="IPR029058">
    <property type="entry name" value="AB_hydrolase_fold"/>
</dbReference>
<dbReference type="InterPro" id="IPR009081">
    <property type="entry name" value="PP-bd_ACP"/>
</dbReference>
<accession>A0ABR1W3K2</accession>
<dbReference type="SUPFAM" id="SSF53901">
    <property type="entry name" value="Thiolase-like"/>
    <property type="match status" value="1"/>
</dbReference>
<dbReference type="InterPro" id="IPR016039">
    <property type="entry name" value="Thiolase-like"/>
</dbReference>
<dbReference type="PANTHER" id="PTHR43775">
    <property type="entry name" value="FATTY ACID SYNTHASE"/>
    <property type="match status" value="1"/>
</dbReference>
<dbReference type="PANTHER" id="PTHR43775:SF37">
    <property type="entry name" value="SI:DKEY-61P9.11"/>
    <property type="match status" value="1"/>
</dbReference>
<comment type="caution">
    <text evidence="10">The sequence shown here is derived from an EMBL/GenBank/DDBJ whole genome shotgun (WGS) entry which is preliminary data.</text>
</comment>
<evidence type="ECO:0000259" key="8">
    <source>
        <dbReference type="PROSITE" id="PS52004"/>
    </source>
</evidence>
<dbReference type="Gene3D" id="3.30.70.3290">
    <property type="match status" value="1"/>
</dbReference>
<evidence type="ECO:0000256" key="5">
    <source>
        <dbReference type="PROSITE-ProRule" id="PRU01363"/>
    </source>
</evidence>
<dbReference type="InterPro" id="IPR001227">
    <property type="entry name" value="Ac_transferase_dom_sf"/>
</dbReference>
<feature type="region of interest" description="Disordered" evidence="6">
    <location>
        <begin position="215"/>
        <end position="234"/>
    </location>
</feature>
<dbReference type="InterPro" id="IPR006162">
    <property type="entry name" value="Ppantetheine_attach_site"/>
</dbReference>
<dbReference type="PROSITE" id="PS52019">
    <property type="entry name" value="PKS_MFAS_DH"/>
    <property type="match status" value="1"/>
</dbReference>
<evidence type="ECO:0000259" key="7">
    <source>
        <dbReference type="PROSITE" id="PS50075"/>
    </source>
</evidence>
<proteinExistence type="predicted"/>
<dbReference type="InterPro" id="IPR014031">
    <property type="entry name" value="Ketoacyl_synth_C"/>
</dbReference>
<dbReference type="Pfam" id="PF00109">
    <property type="entry name" value="ketoacyl-synt"/>
    <property type="match status" value="1"/>
</dbReference>
<dbReference type="Pfam" id="PF21089">
    <property type="entry name" value="PKS_DH_N"/>
    <property type="match status" value="1"/>
</dbReference>
<dbReference type="InterPro" id="IPR042104">
    <property type="entry name" value="PKS_dehydratase_sf"/>
</dbReference>
<dbReference type="InterPro" id="IPR014030">
    <property type="entry name" value="Ketoacyl_synth_N"/>
</dbReference>
<keyword evidence="3" id="KW-0808">Transferase</keyword>
<keyword evidence="2" id="KW-0597">Phosphoprotein</keyword>
<feature type="domain" description="Carrier" evidence="7">
    <location>
        <begin position="1662"/>
        <end position="1739"/>
    </location>
</feature>
<feature type="active site" description="Proton donor; for dehydratase activity" evidence="5">
    <location>
        <position position="1547"/>
    </location>
</feature>
<dbReference type="InterPro" id="IPR016035">
    <property type="entry name" value="Acyl_Trfase/lysoPLipase"/>
</dbReference>
<dbReference type="CDD" id="cd00833">
    <property type="entry name" value="PKS"/>
    <property type="match status" value="1"/>
</dbReference>
<feature type="compositionally biased region" description="Polar residues" evidence="6">
    <location>
        <begin position="1637"/>
        <end position="1657"/>
    </location>
</feature>
<dbReference type="Pfam" id="PF22621">
    <property type="entry name" value="CurL-like_PKS_C"/>
    <property type="match status" value="1"/>
</dbReference>
<dbReference type="Pfam" id="PF16073">
    <property type="entry name" value="SAT"/>
    <property type="match status" value="1"/>
</dbReference>
<dbReference type="InterPro" id="IPR020841">
    <property type="entry name" value="PKS_Beta-ketoAc_synthase_dom"/>
</dbReference>
<evidence type="ECO:0000256" key="4">
    <source>
        <dbReference type="ARBA" id="ARBA00023268"/>
    </source>
</evidence>
<evidence type="ECO:0000256" key="3">
    <source>
        <dbReference type="ARBA" id="ARBA00022679"/>
    </source>
</evidence>
<evidence type="ECO:0000256" key="6">
    <source>
        <dbReference type="SAM" id="MobiDB-lite"/>
    </source>
</evidence>
<feature type="domain" description="Ketosynthase family 3 (KS3)" evidence="8">
    <location>
        <begin position="410"/>
        <end position="831"/>
    </location>
</feature>
<dbReference type="InterPro" id="IPR036736">
    <property type="entry name" value="ACP-like_sf"/>
</dbReference>
<dbReference type="InterPro" id="IPR018201">
    <property type="entry name" value="Ketoacyl_synth_AS"/>
</dbReference>
<dbReference type="Proteomes" id="UP001446871">
    <property type="component" value="Unassembled WGS sequence"/>
</dbReference>
<dbReference type="Pfam" id="PF00550">
    <property type="entry name" value="PP-binding"/>
    <property type="match status" value="1"/>
</dbReference>
<dbReference type="EMBL" id="JAQQWM010000002">
    <property type="protein sequence ID" value="KAK8078038.1"/>
    <property type="molecule type" value="Genomic_DNA"/>
</dbReference>
<evidence type="ECO:0000256" key="2">
    <source>
        <dbReference type="ARBA" id="ARBA00022553"/>
    </source>
</evidence>
<feature type="active site" description="Proton acceptor; for dehydratase activity" evidence="5">
    <location>
        <position position="1359"/>
    </location>
</feature>
<feature type="region of interest" description="Disordered" evidence="6">
    <location>
        <begin position="1628"/>
        <end position="1659"/>
    </location>
</feature>
<reference evidence="10 11" key="1">
    <citation type="submission" date="2023-01" db="EMBL/GenBank/DDBJ databases">
        <title>Analysis of 21 Apiospora genomes using comparative genomics revels a genus with tremendous synthesis potential of carbohydrate active enzymes and secondary metabolites.</title>
        <authorList>
            <person name="Sorensen T."/>
        </authorList>
    </citation>
    <scope>NUCLEOTIDE SEQUENCE [LARGE SCALE GENOMIC DNA]</scope>
    <source>
        <strain evidence="10 11">CBS 83171</strain>
    </source>
</reference>
<dbReference type="PROSITE" id="PS00012">
    <property type="entry name" value="PHOSPHOPANTETHEINE"/>
    <property type="match status" value="1"/>
</dbReference>
<dbReference type="Pfam" id="PF00975">
    <property type="entry name" value="Thioesterase"/>
    <property type="match status" value="1"/>
</dbReference>
<dbReference type="Pfam" id="PF00698">
    <property type="entry name" value="Acyl_transf_1"/>
    <property type="match status" value="1"/>
</dbReference>
<sequence>MSASKEHWLVLFGGQGSPSIFSPHTAATAEDDAAAVSSCSILLSSCHAAFLGEIASLDARSRDLLGIDVSCFRSTRDLLKPKVQYHTHPVVQATTIYLCQLLHYISETQSDSASYEETFGKLREINGLCSGLIPATVVARSRSLDELVASAVQGFRLAFWVACRTHLYTLGLKQGDHVGDHVGDHDGEHSNLEATLSLVTRGLSRGQVEEKLSQHYAEQDSKQESHQASRRMQISATTQSGAVSISGPKADLCAFKAQATADLTASFAHVHGWYHGGEQLEGVVQEVIEDSRRRAISFPPCSARAKAIRSTLDGTLFDMSEAASDEVVAWLSRHLLIHCVNWSDTAEQIATGVRPLLEQEPDATVKILSFGPASSSLFPDLQPLDSRVTLLDMSPFKMGSGNSSLSGETQDGVAIVGMSVNLPKGQGVEMLWETLSQGLDAVQEIPNTRFQVSDYDLEDQNKPRSMHIKHGAFLEDPFTFDNAYFNISPPGSKIHGSPAARPEALEDAGYVADSSPSFQRASTGCYIGLATGDYTDNLRDDIDVFYSAGTLRAFHSGRISYFYKLSGPSIVTDTACSSSMVSIYQACRAIQNGDCTSAIAGGVNVITSPDMYLGLARGHFLSPTGGCKPFDASADGYCRAEGCVMFVLKRLSDAVAEGDRIHGVIRNVLVNQSGNSHSITHPHSPTQTDLLNRLLRQANVDPRSVGVVEAHGTGTQAGDGREVNSIKSVFGPYVSATNPLVVSSIKGNIGHCEAASGAAGLAKLLLMLRERTIPVQVGLKNINPSFAELESSGFLFPRQTILWKHSQRTPRRAVLNNFGAAGSNASLLLEDWVESPKSQHHRIPKRSAYVFSLSAKSEKALRSAVDRHIGFLTKASRLPPLADICYTATARRQIHDHRISLACTSVDDLLMQLHRYKAIDSRPAQKVPATVFVFSGQGALYRGMGQELMSTYPPFRDIILSCDRIIQSLDCPSILPILAHGQGRMDTLSPVEETIAWQCACVALEYALAKILMSWGVIPDYVMGHSIGEYAALCVSGALTLEDTFRVVACRAKMMVDHCFANTSGMLACNLSQEKAEQMIAEDPSLAQLSIACQNSSGDCVVGGPLRELAMLQDHCKSRKPAVRSKLLDVPYAFHTSAMDPILEPLRALGKSVKFGQPAIPVISNVHGRFFTEADFSGDYFALHARNAVRFSDGLRSLEETNVLDGAMILEMGPQPALLPMLRTSLSSGASTTYLGTLQKGRDAWKSISETLAAIFLRKTSAIQWREVFAGTSARVTSLPGHLLEGSTFTIPYRESRAVAQEAPEQSFSRESGLCLGLSSGYRKTEFHLLPWVNERASSNKTLVLETDMGVLGPWISGHDVGGTPICPASVFHELALEAAQTMIAPSKTRVLVVNGMAFASPLIYSPSQENTTVTVTVRGTEYDAASVSFTVTSRSVEDLVETIHCSGSVSVQDFRVNAPCWARDEAMVTRQSRHFSGIGKDYMSTFRTKVLYEAIFTRVVKYSPEYQSLAYLHSAESNLEGLGSFMIPSGSSSSPRGCLTHPVFTDTLLHAAGFLANLAIGSTEIGICAGVEAIEIAYHDVVAVARGMEFKRLRLSAFQQALSRRSVTTPIEPPRGREQPVAATKMHIPPTGLATPPTSSSGDGMNSPTTKPQTHISPFDDEISQTLKSIVMEVGGFAEQDIDYTKSLDELGIDSLMQIELVSKLARTFPGQAGRLNHHVLSECETLEALEDLLSSILQGPSSATGLCTSLMEVPRCAVSPPVSRYRPSADTAAASPNTPAILNTSTASEAPLCLFHDGSGQISMYARLRGHDRTTYAFFDPYFGSDKRSHRSINDMAEDYVSSLLSSNATRSPLILAGWSFGGVVAFEAARQLAARGIEVKGLVLIDSPSPVDHEPLPAAIIANIIKSSGQPGNTTSGKYAALEEEFRCNADLLGIYKPEPFPKVANGRSLKTVMLRSQDVFDPEALCGVRYDWLGRQDTRTAAIATWRDLVGGHVHVMPIPGHHFEPFTEENIDETGAQLWRACRYLESLSED</sequence>
<dbReference type="SUPFAM" id="SSF55048">
    <property type="entry name" value="Probable ACP-binding domain of malonyl-CoA ACP transacylase"/>
    <property type="match status" value="1"/>
</dbReference>
<dbReference type="SUPFAM" id="SSF53474">
    <property type="entry name" value="alpha/beta-Hydrolases"/>
    <property type="match status" value="1"/>
</dbReference>
<dbReference type="InterPro" id="IPR016036">
    <property type="entry name" value="Malonyl_transacylase_ACP-bd"/>
</dbReference>
<dbReference type="SMART" id="SM00825">
    <property type="entry name" value="PKS_KS"/>
    <property type="match status" value="1"/>
</dbReference>
<dbReference type="InterPro" id="IPR050091">
    <property type="entry name" value="PKS_NRPS_Biosynth_Enz"/>
</dbReference>
<feature type="domain" description="PKS/mFAS DH" evidence="9">
    <location>
        <begin position="1328"/>
        <end position="1638"/>
    </location>
</feature>
<keyword evidence="11" id="KW-1185">Reference proteome</keyword>
<evidence type="ECO:0000256" key="1">
    <source>
        <dbReference type="ARBA" id="ARBA00022450"/>
    </source>
</evidence>
<dbReference type="Gene3D" id="3.40.47.10">
    <property type="match status" value="1"/>
</dbReference>
<feature type="region of interest" description="N-terminal hotdog fold" evidence="5">
    <location>
        <begin position="1328"/>
        <end position="1457"/>
    </location>
</feature>
<dbReference type="Gene3D" id="1.10.1200.10">
    <property type="entry name" value="ACP-like"/>
    <property type="match status" value="1"/>
</dbReference>
<name>A0ABR1W3K2_9PEZI</name>
<dbReference type="InterPro" id="IPR014043">
    <property type="entry name" value="Acyl_transferase_dom"/>
</dbReference>
<evidence type="ECO:0000313" key="11">
    <source>
        <dbReference type="Proteomes" id="UP001446871"/>
    </source>
</evidence>
<dbReference type="Gene3D" id="3.40.366.10">
    <property type="entry name" value="Malonyl-Coenzyme A Acyl Carrier Protein, domain 2"/>
    <property type="match status" value="2"/>
</dbReference>
<dbReference type="InterPro" id="IPR049900">
    <property type="entry name" value="PKS_mFAS_DH"/>
</dbReference>
<evidence type="ECO:0000313" key="10">
    <source>
        <dbReference type="EMBL" id="KAK8078038.1"/>
    </source>
</evidence>
<feature type="compositionally biased region" description="Basic and acidic residues" evidence="6">
    <location>
        <begin position="215"/>
        <end position="227"/>
    </location>
</feature>